<dbReference type="AlphaFoldDB" id="A0A0A8YE44"/>
<proteinExistence type="predicted"/>
<reference evidence="1" key="1">
    <citation type="submission" date="2014-09" db="EMBL/GenBank/DDBJ databases">
        <authorList>
            <person name="Magalhaes I.L.F."/>
            <person name="Oliveira U."/>
            <person name="Santos F.R."/>
            <person name="Vidigal T.H.D.A."/>
            <person name="Brescovit A.D."/>
            <person name="Santos A.J."/>
        </authorList>
    </citation>
    <scope>NUCLEOTIDE SEQUENCE</scope>
    <source>
        <tissue evidence="1">Shoot tissue taken approximately 20 cm above the soil surface</tissue>
    </source>
</reference>
<sequence>MEQCREVDVKLEEVQVTVYTVTN</sequence>
<evidence type="ECO:0000313" key="1">
    <source>
        <dbReference type="EMBL" id="JAD24321.1"/>
    </source>
</evidence>
<accession>A0A0A8YE44</accession>
<protein>
    <submittedName>
        <fullName evidence="1">Uncharacterized protein</fullName>
    </submittedName>
</protein>
<dbReference type="EMBL" id="GBRH01273574">
    <property type="protein sequence ID" value="JAD24321.1"/>
    <property type="molecule type" value="Transcribed_RNA"/>
</dbReference>
<reference evidence="1" key="2">
    <citation type="journal article" date="2015" name="Data Brief">
        <title>Shoot transcriptome of the giant reed, Arundo donax.</title>
        <authorList>
            <person name="Barrero R.A."/>
            <person name="Guerrero F.D."/>
            <person name="Moolhuijzen P."/>
            <person name="Goolsby J.A."/>
            <person name="Tidwell J."/>
            <person name="Bellgard S.E."/>
            <person name="Bellgard M.I."/>
        </authorList>
    </citation>
    <scope>NUCLEOTIDE SEQUENCE</scope>
    <source>
        <tissue evidence="1">Shoot tissue taken approximately 20 cm above the soil surface</tissue>
    </source>
</reference>
<organism evidence="1">
    <name type="scientific">Arundo donax</name>
    <name type="common">Giant reed</name>
    <name type="synonym">Donax arundinaceus</name>
    <dbReference type="NCBI Taxonomy" id="35708"/>
    <lineage>
        <taxon>Eukaryota</taxon>
        <taxon>Viridiplantae</taxon>
        <taxon>Streptophyta</taxon>
        <taxon>Embryophyta</taxon>
        <taxon>Tracheophyta</taxon>
        <taxon>Spermatophyta</taxon>
        <taxon>Magnoliopsida</taxon>
        <taxon>Liliopsida</taxon>
        <taxon>Poales</taxon>
        <taxon>Poaceae</taxon>
        <taxon>PACMAD clade</taxon>
        <taxon>Arundinoideae</taxon>
        <taxon>Arundineae</taxon>
        <taxon>Arundo</taxon>
    </lineage>
</organism>
<name>A0A0A8YE44_ARUDO</name>